<dbReference type="GO" id="GO:0006310">
    <property type="term" value="P:DNA recombination"/>
    <property type="evidence" value="ECO:0007669"/>
    <property type="project" value="UniProtKB-KW"/>
</dbReference>
<proteinExistence type="predicted"/>
<dbReference type="PANTHER" id="PTHR30349:SF64">
    <property type="entry name" value="PROPHAGE INTEGRASE INTD-RELATED"/>
    <property type="match status" value="1"/>
</dbReference>
<dbReference type="PANTHER" id="PTHR30349">
    <property type="entry name" value="PHAGE INTEGRASE-RELATED"/>
    <property type="match status" value="1"/>
</dbReference>
<dbReference type="InterPro" id="IPR011010">
    <property type="entry name" value="DNA_brk_join_enz"/>
</dbReference>
<comment type="caution">
    <text evidence="4">The sequence shown here is derived from an EMBL/GenBank/DDBJ whole genome shotgun (WGS) entry which is preliminary data.</text>
</comment>
<dbReference type="SUPFAM" id="SSF56349">
    <property type="entry name" value="DNA breaking-rejoining enzymes"/>
    <property type="match status" value="1"/>
</dbReference>
<protein>
    <submittedName>
        <fullName evidence="4">Site-specific integrase</fullName>
    </submittedName>
</protein>
<dbReference type="InterPro" id="IPR050090">
    <property type="entry name" value="Tyrosine_recombinase_XerCD"/>
</dbReference>
<dbReference type="GO" id="GO:0015074">
    <property type="term" value="P:DNA integration"/>
    <property type="evidence" value="ECO:0007669"/>
    <property type="project" value="UniProtKB-KW"/>
</dbReference>
<dbReference type="CDD" id="cd00397">
    <property type="entry name" value="DNA_BRE_C"/>
    <property type="match status" value="1"/>
</dbReference>
<evidence type="ECO:0000259" key="3">
    <source>
        <dbReference type="Pfam" id="PF00589"/>
    </source>
</evidence>
<sequence length="491" mass="57273">MEGTHRKRGSVETVRDKLVYRLWWRHPDDPYREHRWTVSTHQTATDENRSRLRQNLEVLNAKIQAGAFFPCQEFPGTKIAAYCHCGTCAAVEPLSQAHQAPSTLGDLFKLYKPYEEARATGDRRVIEASSWRTKKRGMDAMEKTFTWLDESGLLCDVSPLTDYQIKELMPDAVKDWLSAFQHRQELLTEGKGPASTKYMINLLSTIRQALKYGQLRRWWRSHPLLEFSGTLIETTKEERHRRNNRTLNKPFSIVERDRIIQWFERQWHQCSAKHYRGKEKIRLLFLLHYVVIGFNTGLRSPSEMTALEWADVDYSNQCINIRKSRESSGRIDEQIIRPYTKTVRHRSVPINNMVLESLRALEKFRQTDHDWIFWNPRASTSNPLAISNGWAPLTGEKRIRYQFEECLKALNIPSPENQGQYRMRHTFTTLALDNTDLSDEKVAALIGDNVETMRSHYQGHCRNRWRDDGDVDQLNRLNGLGKGVLRAVQSG</sequence>
<feature type="domain" description="Tyr recombinase" evidence="3">
    <location>
        <begin position="290"/>
        <end position="447"/>
    </location>
</feature>
<dbReference type="RefSeq" id="WP_206559397.1">
    <property type="nucleotide sequence ID" value="NZ_JAFKCZ010000004.1"/>
</dbReference>
<dbReference type="EMBL" id="JAFKCZ010000004">
    <property type="protein sequence ID" value="MBN7795941.1"/>
    <property type="molecule type" value="Genomic_DNA"/>
</dbReference>
<evidence type="ECO:0000256" key="2">
    <source>
        <dbReference type="ARBA" id="ARBA00023172"/>
    </source>
</evidence>
<dbReference type="Pfam" id="PF00589">
    <property type="entry name" value="Phage_integrase"/>
    <property type="match status" value="1"/>
</dbReference>
<keyword evidence="1" id="KW-0229">DNA integration</keyword>
<evidence type="ECO:0000313" key="4">
    <source>
        <dbReference type="EMBL" id="MBN7795941.1"/>
    </source>
</evidence>
<evidence type="ECO:0000313" key="5">
    <source>
        <dbReference type="Proteomes" id="UP000664303"/>
    </source>
</evidence>
<gene>
    <name evidence="4" type="ORF">JYP50_05045</name>
</gene>
<dbReference type="Proteomes" id="UP000664303">
    <property type="component" value="Unassembled WGS sequence"/>
</dbReference>
<dbReference type="Gene3D" id="1.10.443.10">
    <property type="entry name" value="Intergrase catalytic core"/>
    <property type="match status" value="1"/>
</dbReference>
<organism evidence="4 5">
    <name type="scientific">Parahaliea mediterranea</name>
    <dbReference type="NCBI Taxonomy" id="651086"/>
    <lineage>
        <taxon>Bacteria</taxon>
        <taxon>Pseudomonadati</taxon>
        <taxon>Pseudomonadota</taxon>
        <taxon>Gammaproteobacteria</taxon>
        <taxon>Cellvibrionales</taxon>
        <taxon>Halieaceae</taxon>
        <taxon>Parahaliea</taxon>
    </lineage>
</organism>
<keyword evidence="2" id="KW-0233">DNA recombination</keyword>
<accession>A0A939DDL4</accession>
<evidence type="ECO:0000256" key="1">
    <source>
        <dbReference type="ARBA" id="ARBA00022908"/>
    </source>
</evidence>
<reference evidence="4" key="1">
    <citation type="submission" date="2021-02" db="EMBL/GenBank/DDBJ databases">
        <title>PHA producing bacteria isolated from coastal sediment in Guangdong, Shenzhen.</title>
        <authorList>
            <person name="Zheng W."/>
            <person name="Yu S."/>
            <person name="Huang Y."/>
        </authorList>
    </citation>
    <scope>NUCLEOTIDE SEQUENCE</scope>
    <source>
        <strain evidence="4">TN14-10</strain>
    </source>
</reference>
<name>A0A939DDL4_9GAMM</name>
<dbReference type="InterPro" id="IPR013762">
    <property type="entry name" value="Integrase-like_cat_sf"/>
</dbReference>
<dbReference type="GO" id="GO:0003677">
    <property type="term" value="F:DNA binding"/>
    <property type="evidence" value="ECO:0007669"/>
    <property type="project" value="InterPro"/>
</dbReference>
<keyword evidence="5" id="KW-1185">Reference proteome</keyword>
<dbReference type="InterPro" id="IPR002104">
    <property type="entry name" value="Integrase_catalytic"/>
</dbReference>
<dbReference type="AlphaFoldDB" id="A0A939DDL4"/>